<accession>A0AAI9YB05</accession>
<organism evidence="2 3">
    <name type="scientific">Colletotrichum cuscutae</name>
    <dbReference type="NCBI Taxonomy" id="1209917"/>
    <lineage>
        <taxon>Eukaryota</taxon>
        <taxon>Fungi</taxon>
        <taxon>Dikarya</taxon>
        <taxon>Ascomycota</taxon>
        <taxon>Pezizomycotina</taxon>
        <taxon>Sordariomycetes</taxon>
        <taxon>Hypocreomycetidae</taxon>
        <taxon>Glomerellales</taxon>
        <taxon>Glomerellaceae</taxon>
        <taxon>Colletotrichum</taxon>
        <taxon>Colletotrichum acutatum species complex</taxon>
    </lineage>
</organism>
<gene>
    <name evidence="2" type="ORF">CCUS01_13814</name>
</gene>
<evidence type="ECO:0000256" key="1">
    <source>
        <dbReference type="SAM" id="Phobius"/>
    </source>
</evidence>
<dbReference type="Proteomes" id="UP001239213">
    <property type="component" value="Unassembled WGS sequence"/>
</dbReference>
<dbReference type="EMBL" id="MPDP01000023">
    <property type="protein sequence ID" value="KAK1493933.1"/>
    <property type="molecule type" value="Genomic_DNA"/>
</dbReference>
<protein>
    <submittedName>
        <fullName evidence="2">Uncharacterized protein</fullName>
    </submittedName>
</protein>
<evidence type="ECO:0000313" key="3">
    <source>
        <dbReference type="Proteomes" id="UP001239213"/>
    </source>
</evidence>
<keyword evidence="1" id="KW-0472">Membrane</keyword>
<dbReference type="AlphaFoldDB" id="A0AAI9YB05"/>
<proteinExistence type="predicted"/>
<comment type="caution">
    <text evidence="2">The sequence shown here is derived from an EMBL/GenBank/DDBJ whole genome shotgun (WGS) entry which is preliminary data.</text>
</comment>
<keyword evidence="3" id="KW-1185">Reference proteome</keyword>
<keyword evidence="1" id="KW-1133">Transmembrane helix</keyword>
<name>A0AAI9YB05_9PEZI</name>
<keyword evidence="1" id="KW-0812">Transmembrane</keyword>
<reference evidence="2" key="1">
    <citation type="submission" date="2016-11" db="EMBL/GenBank/DDBJ databases">
        <title>The genome sequence of Colletotrichum cuscutae.</title>
        <authorList>
            <person name="Baroncelli R."/>
        </authorList>
    </citation>
    <scope>NUCLEOTIDE SEQUENCE</scope>
    <source>
        <strain evidence="2">IMI 304802</strain>
    </source>
</reference>
<feature type="transmembrane region" description="Helical" evidence="1">
    <location>
        <begin position="30"/>
        <end position="51"/>
    </location>
</feature>
<feature type="transmembrane region" description="Helical" evidence="1">
    <location>
        <begin position="6"/>
        <end position="23"/>
    </location>
</feature>
<sequence length="69" mass="8117">MLILEVYNIVNGVNLAYVILITLRKITNRLNFLLILTVIYINSYLLYKYFIKLGTTKKKRLIIDIIALK</sequence>
<evidence type="ECO:0000313" key="2">
    <source>
        <dbReference type="EMBL" id="KAK1493933.1"/>
    </source>
</evidence>